<name>W1XXA5_9ZZZZ</name>
<gene>
    <name evidence="1" type="ORF">Q604_UNBC12047G0001</name>
</gene>
<reference evidence="1" key="1">
    <citation type="submission" date="2013-12" db="EMBL/GenBank/DDBJ databases">
        <title>A Varibaculum cambriense genome reconstructed from a premature infant gut community with otherwise low bacterial novelty that shifts toward anaerobic metabolism during the third week of life.</title>
        <authorList>
            <person name="Brown C.T."/>
            <person name="Sharon I."/>
            <person name="Thomas B.C."/>
            <person name="Castelle C.J."/>
            <person name="Morowitz M.J."/>
            <person name="Banfield J.F."/>
        </authorList>
    </citation>
    <scope>NUCLEOTIDE SEQUENCE</scope>
</reference>
<proteinExistence type="predicted"/>
<dbReference type="AlphaFoldDB" id="W1XXA5"/>
<evidence type="ECO:0000313" key="1">
    <source>
        <dbReference type="EMBL" id="ETJ33494.1"/>
    </source>
</evidence>
<comment type="caution">
    <text evidence="1">The sequence shown here is derived from an EMBL/GenBank/DDBJ whole genome shotgun (WGS) entry which is preliminary data.</text>
</comment>
<organism evidence="1">
    <name type="scientific">human gut metagenome</name>
    <dbReference type="NCBI Taxonomy" id="408170"/>
    <lineage>
        <taxon>unclassified sequences</taxon>
        <taxon>metagenomes</taxon>
        <taxon>organismal metagenomes</taxon>
    </lineage>
</organism>
<accession>W1XXA5</accession>
<protein>
    <submittedName>
        <fullName evidence="1">Diarrheal toxin</fullName>
    </submittedName>
</protein>
<feature type="non-terminal residue" evidence="1">
    <location>
        <position position="50"/>
    </location>
</feature>
<sequence>MKAKKLEYDHQLGDQLGELHKPLYTLLIEQEKLEKIDLFEGQEVRVGANK</sequence>
<dbReference type="EMBL" id="AZMM01012047">
    <property type="protein sequence ID" value="ETJ33494.1"/>
    <property type="molecule type" value="Genomic_DNA"/>
</dbReference>